<organism evidence="2 3">
    <name type="scientific">Apiosordaria backusii</name>
    <dbReference type="NCBI Taxonomy" id="314023"/>
    <lineage>
        <taxon>Eukaryota</taxon>
        <taxon>Fungi</taxon>
        <taxon>Dikarya</taxon>
        <taxon>Ascomycota</taxon>
        <taxon>Pezizomycotina</taxon>
        <taxon>Sordariomycetes</taxon>
        <taxon>Sordariomycetidae</taxon>
        <taxon>Sordariales</taxon>
        <taxon>Lasiosphaeriaceae</taxon>
        <taxon>Apiosordaria</taxon>
    </lineage>
</organism>
<dbReference type="EMBL" id="JAUKTV010000023">
    <property type="protein sequence ID" value="KAK0702918.1"/>
    <property type="molecule type" value="Genomic_DNA"/>
</dbReference>
<evidence type="ECO:0000313" key="3">
    <source>
        <dbReference type="Proteomes" id="UP001172159"/>
    </source>
</evidence>
<feature type="region of interest" description="Disordered" evidence="1">
    <location>
        <begin position="1"/>
        <end position="45"/>
    </location>
</feature>
<evidence type="ECO:0000256" key="1">
    <source>
        <dbReference type="SAM" id="MobiDB-lite"/>
    </source>
</evidence>
<keyword evidence="3" id="KW-1185">Reference proteome</keyword>
<dbReference type="Proteomes" id="UP001172159">
    <property type="component" value="Unassembled WGS sequence"/>
</dbReference>
<proteinExistence type="predicted"/>
<gene>
    <name evidence="2" type="ORF">B0T21DRAFT_353375</name>
</gene>
<evidence type="ECO:0000313" key="2">
    <source>
        <dbReference type="EMBL" id="KAK0702918.1"/>
    </source>
</evidence>
<dbReference type="AlphaFoldDB" id="A0AA40DK89"/>
<comment type="caution">
    <text evidence="2">The sequence shown here is derived from an EMBL/GenBank/DDBJ whole genome shotgun (WGS) entry which is preliminary data.</text>
</comment>
<reference evidence="2" key="1">
    <citation type="submission" date="2023-06" db="EMBL/GenBank/DDBJ databases">
        <title>Genome-scale phylogeny and comparative genomics of the fungal order Sordariales.</title>
        <authorList>
            <consortium name="Lawrence Berkeley National Laboratory"/>
            <person name="Hensen N."/>
            <person name="Bonometti L."/>
            <person name="Westerberg I."/>
            <person name="Brannstrom I.O."/>
            <person name="Guillou S."/>
            <person name="Cros-Aarteil S."/>
            <person name="Calhoun S."/>
            <person name="Haridas S."/>
            <person name="Kuo A."/>
            <person name="Mondo S."/>
            <person name="Pangilinan J."/>
            <person name="Riley R."/>
            <person name="Labutti K."/>
            <person name="Andreopoulos B."/>
            <person name="Lipzen A."/>
            <person name="Chen C."/>
            <person name="Yanf M."/>
            <person name="Daum C."/>
            <person name="Ng V."/>
            <person name="Clum A."/>
            <person name="Steindorff A."/>
            <person name="Ohm R."/>
            <person name="Martin F."/>
            <person name="Silar P."/>
            <person name="Natvig D."/>
            <person name="Lalanne C."/>
            <person name="Gautier V."/>
            <person name="Ament-Velasquez S.L."/>
            <person name="Kruys A."/>
            <person name="Hutchinson M.I."/>
            <person name="Powell A.J."/>
            <person name="Barry K."/>
            <person name="Miller A.N."/>
            <person name="Grigoriev I.V."/>
            <person name="Debuchy R."/>
            <person name="Gladieux P."/>
            <person name="Thoren M.H."/>
            <person name="Johannesson H."/>
        </authorList>
    </citation>
    <scope>NUCLEOTIDE SEQUENCE</scope>
    <source>
        <strain evidence="2">CBS 540.89</strain>
    </source>
</reference>
<protein>
    <submittedName>
        <fullName evidence="2">Uncharacterized protein</fullName>
    </submittedName>
</protein>
<name>A0AA40DK89_9PEZI</name>
<sequence>MSAVIHAPTATNGHSVFGRASGSGGSPDVRRHHQTISGGHQVQTRRRDATYADMCTLTVQFVAKISRRYGRDVAIKSPFTRGWSGQNNKPGKIVLTMCCPELDNRTAYFKETGIHALHNYGNHKSDVLMDNSSLAAASDGVGLIIRVTLRVGISRGLCPLLATFTQDFAICSSATIGQFPTPREIYLPDALVSARPIPSSMGISRVGQGFLLEAHLLLPFYDEKPPITKENSHNGRPGLHNLKGRLLKGMNEVAHQVTEQRSEREIRVKHGRHPTRRYLRRVEEGLPIPDYTGH</sequence>
<accession>A0AA40DK89</accession>